<dbReference type="NCBIfam" id="TIGR01845">
    <property type="entry name" value="outer_NodT"/>
    <property type="match status" value="1"/>
</dbReference>
<keyword evidence="3" id="KW-0175">Coiled coil</keyword>
<keyword evidence="2" id="KW-0472">Membrane</keyword>
<dbReference type="SUPFAM" id="SSF56954">
    <property type="entry name" value="Outer membrane efflux proteins (OEP)"/>
    <property type="match status" value="1"/>
</dbReference>
<keyword evidence="2" id="KW-1134">Transmembrane beta strand</keyword>
<dbReference type="PROSITE" id="PS51257">
    <property type="entry name" value="PROKAR_LIPOPROTEIN"/>
    <property type="match status" value="1"/>
</dbReference>
<dbReference type="GO" id="GO:0009279">
    <property type="term" value="C:cell outer membrane"/>
    <property type="evidence" value="ECO:0007669"/>
    <property type="project" value="UniProtKB-SubCell"/>
</dbReference>
<dbReference type="RefSeq" id="WP_010653678.1">
    <property type="nucleotide sequence ID" value="NZ_UGGT01000001.1"/>
</dbReference>
<reference evidence="4 5" key="1">
    <citation type="submission" date="2018-06" db="EMBL/GenBank/DDBJ databases">
        <authorList>
            <consortium name="Pathogen Informatics"/>
            <person name="Doyle S."/>
        </authorList>
    </citation>
    <scope>NUCLEOTIDE SEQUENCE [LARGE SCALE GENOMIC DNA]</scope>
    <source>
        <strain evidence="4 5">NCTC11370</strain>
    </source>
</reference>
<keyword evidence="2" id="KW-0812">Transmembrane</keyword>
<feature type="coiled-coil region" evidence="3">
    <location>
        <begin position="233"/>
        <end position="260"/>
    </location>
</feature>
<evidence type="ECO:0000256" key="3">
    <source>
        <dbReference type="SAM" id="Coils"/>
    </source>
</evidence>
<evidence type="ECO:0000313" key="4">
    <source>
        <dbReference type="EMBL" id="STO21402.1"/>
    </source>
</evidence>
<dbReference type="PANTHER" id="PTHR30203:SF30">
    <property type="entry name" value="OUTER MEMBRANE PROTEIN-RELATED"/>
    <property type="match status" value="1"/>
</dbReference>
<evidence type="ECO:0000256" key="2">
    <source>
        <dbReference type="RuleBase" id="RU362097"/>
    </source>
</evidence>
<evidence type="ECO:0000256" key="1">
    <source>
        <dbReference type="ARBA" id="ARBA00007613"/>
    </source>
</evidence>
<dbReference type="Proteomes" id="UP000254554">
    <property type="component" value="Unassembled WGS sequence"/>
</dbReference>
<dbReference type="STRING" id="1094715.GCA_000236165_00954"/>
<name>A0A377G9D9_9GAMM</name>
<dbReference type="PANTHER" id="PTHR30203">
    <property type="entry name" value="OUTER MEMBRANE CATION EFFLUX PROTEIN"/>
    <property type="match status" value="1"/>
</dbReference>
<sequence length="497" mass="56250">MNNIKSFFFLSFILILSGCTLYQKPKIAPLDVPKHFKTSVKTTDKRLRDEWWKNFHDVKLNQLVSWAIKENINYQIAIKNIQISQTYITQAASALLPQVNLNFDATRIKLSRNAINTFGTANNLGSTNASFPLRNFSSPFTSIEGFISASYELDVWNQIHNSVKQAKANAVVSAANSDVVKLTLISNVVNTYFQILVLNTNLVNLRQQIYFSTQLLKLTRSQFKGGLVDAQSLDDVKTQIESIKINIANLEKQKSILSNTMAYLLGQYPEQFHFKIDNVLPNKDLIGLIPKDIPSAVLCRRPDIREAFYQTVSYGYLQKQNIANFLPSFNLTGNYGFSSPNLKNFLSSGSIFWNYGTNVLQPLFDFGLRMSEYKRSKYQFEAAFLNYKNTVVRAIGEVDNALSSYQKDYMALQAYRHQSSLLKDKLRISNAQFKSGLSDEGSYLTISLSALQTDYNLANQQSLVLQDIVQVYKTLGLGLKPGLQPNIDGKHYAKKNT</sequence>
<dbReference type="GO" id="GO:0015562">
    <property type="term" value="F:efflux transmembrane transporter activity"/>
    <property type="evidence" value="ECO:0007669"/>
    <property type="project" value="InterPro"/>
</dbReference>
<proteinExistence type="inferred from homology"/>
<gene>
    <name evidence="4" type="primary">ttgC_1</name>
    <name evidence="4" type="ORF">NCTC11370_01469</name>
</gene>
<dbReference type="OrthoDB" id="9770517at2"/>
<dbReference type="EMBL" id="UGGT01000001">
    <property type="protein sequence ID" value="STO21402.1"/>
    <property type="molecule type" value="Genomic_DNA"/>
</dbReference>
<comment type="similarity">
    <text evidence="1 2">Belongs to the outer membrane factor (OMF) (TC 1.B.17) family.</text>
</comment>
<dbReference type="InterPro" id="IPR003423">
    <property type="entry name" value="OMP_efflux"/>
</dbReference>
<keyword evidence="2" id="KW-0449">Lipoprotein</keyword>
<dbReference type="AlphaFoldDB" id="A0A377G9D9"/>
<evidence type="ECO:0000313" key="5">
    <source>
        <dbReference type="Proteomes" id="UP000254554"/>
    </source>
</evidence>
<dbReference type="GeneID" id="93291960"/>
<comment type="subcellular location">
    <subcellularLocation>
        <location evidence="2">Cell outer membrane</location>
        <topology evidence="2">Lipid-anchor</topology>
    </subcellularLocation>
</comment>
<dbReference type="InterPro" id="IPR010131">
    <property type="entry name" value="MdtP/NodT-like"/>
</dbReference>
<accession>A0A377G9D9</accession>
<protein>
    <submittedName>
        <fullName evidence="4">Probable efflux pump outer membrane protein ttgC</fullName>
    </submittedName>
</protein>
<dbReference type="Pfam" id="PF02321">
    <property type="entry name" value="OEP"/>
    <property type="match status" value="2"/>
</dbReference>
<organism evidence="4 5">
    <name type="scientific">Fluoribacter dumoffii</name>
    <dbReference type="NCBI Taxonomy" id="463"/>
    <lineage>
        <taxon>Bacteria</taxon>
        <taxon>Pseudomonadati</taxon>
        <taxon>Pseudomonadota</taxon>
        <taxon>Gammaproteobacteria</taxon>
        <taxon>Legionellales</taxon>
        <taxon>Legionellaceae</taxon>
        <taxon>Fluoribacter</taxon>
    </lineage>
</organism>
<dbReference type="Gene3D" id="1.20.1600.10">
    <property type="entry name" value="Outer membrane efflux proteins (OEP)"/>
    <property type="match status" value="1"/>
</dbReference>
<keyword evidence="2" id="KW-0564">Palmitate</keyword>
<dbReference type="Gene3D" id="2.20.200.10">
    <property type="entry name" value="Outer membrane efflux proteins (OEP)"/>
    <property type="match status" value="1"/>
</dbReference>
<keyword evidence="5" id="KW-1185">Reference proteome</keyword>